<name>A0ABN8E924_9VIBR</name>
<evidence type="ECO:0000313" key="1">
    <source>
        <dbReference type="EMBL" id="CAH0543015.1"/>
    </source>
</evidence>
<proteinExistence type="predicted"/>
<protein>
    <submittedName>
        <fullName evidence="1">Uncharacterized protein</fullName>
    </submittedName>
</protein>
<dbReference type="Proteomes" id="UP000838748">
    <property type="component" value="Unassembled WGS sequence"/>
</dbReference>
<gene>
    <name evidence="1" type="ORF">VMF7928_04361</name>
</gene>
<sequence>MSKQYVLLQKVTVKPQQNAIADSKNAIADSKNAIADSKNAIADLDVSIDDIRSCAYIESISMDGVKLILEISDRVSTYRDDYNIKELTELEVTFADPGGRGDEVWIETFVVQKARTESGLLLVDLFGKTTHELKQPALVPTFFTAMQPKAILQKLLPGLTVDADSFEKGATYHLNAGGTKARLIRNMARDFGAYCFVCRGVVYFKAIKNMDMSEKFKLECGDPNAETSFSHFTILGEKELYDRVLNKNYISWDTVNGMEQGNSATTGATTLVSVNQTKALNNQQTYIVPILDIELTGNSKFMPAACCSVLFHKQFSGNDLDESLPEKQIITQVVHYQEGIRYHCRLELGERCI</sequence>
<evidence type="ECO:0000313" key="2">
    <source>
        <dbReference type="Proteomes" id="UP000838748"/>
    </source>
</evidence>
<dbReference type="RefSeq" id="WP_237363860.1">
    <property type="nucleotide sequence ID" value="NZ_CAKLDM010000004.1"/>
</dbReference>
<accession>A0ABN8E924</accession>
<keyword evidence="2" id="KW-1185">Reference proteome</keyword>
<comment type="caution">
    <text evidence="1">The sequence shown here is derived from an EMBL/GenBank/DDBJ whole genome shotgun (WGS) entry which is preliminary data.</text>
</comment>
<dbReference type="EMBL" id="CAKLDM010000004">
    <property type="protein sequence ID" value="CAH0543015.1"/>
    <property type="molecule type" value="Genomic_DNA"/>
</dbReference>
<reference evidence="1" key="1">
    <citation type="submission" date="2021-11" db="EMBL/GenBank/DDBJ databases">
        <authorList>
            <person name="Rodrigo-Torres L."/>
            <person name="Arahal R. D."/>
            <person name="Lucena T."/>
        </authorList>
    </citation>
    <scope>NUCLEOTIDE SEQUENCE</scope>
    <source>
        <strain evidence="1">CECT 7928</strain>
    </source>
</reference>
<organism evidence="1 2">
    <name type="scientific">Vibrio marisflavi CECT 7928</name>
    <dbReference type="NCBI Taxonomy" id="634439"/>
    <lineage>
        <taxon>Bacteria</taxon>
        <taxon>Pseudomonadati</taxon>
        <taxon>Pseudomonadota</taxon>
        <taxon>Gammaproteobacteria</taxon>
        <taxon>Vibrionales</taxon>
        <taxon>Vibrionaceae</taxon>
        <taxon>Vibrio</taxon>
    </lineage>
</organism>